<dbReference type="Gene3D" id="3.40.50.40">
    <property type="match status" value="1"/>
</dbReference>
<dbReference type="Pfam" id="PF17763">
    <property type="entry name" value="Asparaginase_C"/>
    <property type="match status" value="1"/>
</dbReference>
<feature type="domain" description="Asparaginase/glutaminase C-terminal" evidence="5">
    <location>
        <begin position="215"/>
        <end position="330"/>
    </location>
</feature>
<dbReference type="PRINTS" id="PR00139">
    <property type="entry name" value="ASNGLNASE"/>
</dbReference>
<keyword evidence="7" id="KW-1185">Reference proteome</keyword>
<evidence type="ECO:0000256" key="2">
    <source>
        <dbReference type="ARBA" id="ARBA00022801"/>
    </source>
</evidence>
<keyword evidence="2" id="KW-0378">Hydrolase</keyword>
<evidence type="ECO:0000313" key="6">
    <source>
        <dbReference type="EMBL" id="MBO1520752.1"/>
    </source>
</evidence>
<dbReference type="EC" id="3.5.1.1" evidence="1"/>
<dbReference type="RefSeq" id="WP_208006622.1">
    <property type="nucleotide sequence ID" value="NZ_JAGDFX010000025.1"/>
</dbReference>
<dbReference type="InterPro" id="IPR027473">
    <property type="entry name" value="L-asparaginase_C"/>
</dbReference>
<dbReference type="PIRSF" id="PIRSF001220">
    <property type="entry name" value="L-ASNase_gatD"/>
    <property type="match status" value="1"/>
</dbReference>
<dbReference type="PROSITE" id="PS00917">
    <property type="entry name" value="ASN_GLN_ASE_2"/>
    <property type="match status" value="1"/>
</dbReference>
<dbReference type="PROSITE" id="PS51732">
    <property type="entry name" value="ASN_GLN_ASE_3"/>
    <property type="match status" value="1"/>
</dbReference>
<dbReference type="Proteomes" id="UP000664882">
    <property type="component" value="Unassembled WGS sequence"/>
</dbReference>
<dbReference type="InterPro" id="IPR006033">
    <property type="entry name" value="AsnA_fam"/>
</dbReference>
<dbReference type="PIRSF" id="PIRSF500176">
    <property type="entry name" value="L_ASNase"/>
    <property type="match status" value="1"/>
</dbReference>
<dbReference type="CDD" id="cd08963">
    <property type="entry name" value="L-asparaginase_I"/>
    <property type="match status" value="1"/>
</dbReference>
<evidence type="ECO:0000259" key="5">
    <source>
        <dbReference type="Pfam" id="PF17763"/>
    </source>
</evidence>
<dbReference type="InterPro" id="IPR006034">
    <property type="entry name" value="Asparaginase/glutaminase-like"/>
</dbReference>
<accession>A0ABS3NJJ5</accession>
<evidence type="ECO:0000313" key="7">
    <source>
        <dbReference type="Proteomes" id="UP000664882"/>
    </source>
</evidence>
<dbReference type="InterPro" id="IPR041725">
    <property type="entry name" value="L-asparaginase_I"/>
</dbReference>
<dbReference type="InterPro" id="IPR027475">
    <property type="entry name" value="Asparaginase/glutaminase_AS2"/>
</dbReference>
<dbReference type="InterPro" id="IPR037152">
    <property type="entry name" value="L-asparaginase_N_sf"/>
</dbReference>
<dbReference type="InterPro" id="IPR036152">
    <property type="entry name" value="Asp/glu_Ase-like_sf"/>
</dbReference>
<dbReference type="SUPFAM" id="SSF53774">
    <property type="entry name" value="Glutaminase/Asparaginase"/>
    <property type="match status" value="1"/>
</dbReference>
<dbReference type="SFLD" id="SFLDS00057">
    <property type="entry name" value="Glutaminase/Asparaginase"/>
    <property type="match status" value="1"/>
</dbReference>
<gene>
    <name evidence="6" type="ORF">J3U76_14155</name>
</gene>
<dbReference type="NCBIfam" id="TIGR00519">
    <property type="entry name" value="asnASE_I"/>
    <property type="match status" value="1"/>
</dbReference>
<name>A0ABS3NJJ5_9GAMM</name>
<dbReference type="EMBL" id="JAGDFX010000025">
    <property type="protein sequence ID" value="MBO1520752.1"/>
    <property type="molecule type" value="Genomic_DNA"/>
</dbReference>
<comment type="caution">
    <text evidence="6">The sequence shown here is derived from an EMBL/GenBank/DDBJ whole genome shotgun (WGS) entry which is preliminary data.</text>
</comment>
<feature type="active site" evidence="3">
    <location>
        <position position="92"/>
    </location>
</feature>
<organism evidence="6 7">
    <name type="scientific">Oceanisphaera pacifica</name>
    <dbReference type="NCBI Taxonomy" id="2818389"/>
    <lineage>
        <taxon>Bacteria</taxon>
        <taxon>Pseudomonadati</taxon>
        <taxon>Pseudomonadota</taxon>
        <taxon>Gammaproteobacteria</taxon>
        <taxon>Aeromonadales</taxon>
        <taxon>Aeromonadaceae</taxon>
        <taxon>Oceanisphaera</taxon>
    </lineage>
</organism>
<evidence type="ECO:0000256" key="3">
    <source>
        <dbReference type="PROSITE-ProRule" id="PRU10100"/>
    </source>
</evidence>
<dbReference type="PANTHER" id="PTHR11707">
    <property type="entry name" value="L-ASPARAGINASE"/>
    <property type="match status" value="1"/>
</dbReference>
<proteinExistence type="predicted"/>
<evidence type="ECO:0000259" key="4">
    <source>
        <dbReference type="Pfam" id="PF00710"/>
    </source>
</evidence>
<sequence>MDNQKFICVISAGGTFSSLPSDRGYTAAPDLAAMITDKIPELKNTVFPAYDFIELNPPIDSPNVTPLSWFELASKVRSLADQYDGFVIIHGTDTLAYTASALSFLLADIEKPVVVTGSQIPLYEPCNDARSNLCNALLAAGESDYNEVSVFFGRNLMRANRVTKSDSMALDAFSSPNFPALATLAGKLKFCGHNCSDWAERSTWFDIYEHREVDIAVLPLYPGIRAATLHALVDAGTEGIILECYGMGHVPDQDDAFMSALQYAVDKGVVVIATTHCHEGTLSLDTYASGQTLVDTGVISGQDMRREAAFTKLHYLLTAGISSEQVKLLMQRNLRGELIER</sequence>
<evidence type="ECO:0000256" key="1">
    <source>
        <dbReference type="ARBA" id="ARBA00012920"/>
    </source>
</evidence>
<protein>
    <recommendedName>
        <fullName evidence="1">asparaginase</fullName>
        <ecNumber evidence="1">3.5.1.1</ecNumber>
    </recommendedName>
</protein>
<dbReference type="SMART" id="SM00870">
    <property type="entry name" value="Asparaginase"/>
    <property type="match status" value="1"/>
</dbReference>
<dbReference type="Gene3D" id="3.40.50.1170">
    <property type="entry name" value="L-asparaginase, N-terminal domain"/>
    <property type="match status" value="1"/>
</dbReference>
<feature type="domain" description="L-asparaginase N-terminal" evidence="4">
    <location>
        <begin position="7"/>
        <end position="189"/>
    </location>
</feature>
<dbReference type="Pfam" id="PF00710">
    <property type="entry name" value="Asparaginase"/>
    <property type="match status" value="1"/>
</dbReference>
<reference evidence="6 7" key="1">
    <citation type="submission" date="2021-03" db="EMBL/GenBank/DDBJ databases">
        <title>Oceanisphaera sp. nov., isolated from the intestine.</title>
        <authorList>
            <person name="Zhao L.-H."/>
            <person name="Shi L.-F."/>
        </authorList>
    </citation>
    <scope>NUCLEOTIDE SEQUENCE [LARGE SCALE GENOMIC DNA]</scope>
    <source>
        <strain evidence="6 7">DM8</strain>
    </source>
</reference>
<dbReference type="InterPro" id="IPR040919">
    <property type="entry name" value="Asparaginase_C"/>
</dbReference>
<dbReference type="InterPro" id="IPR027474">
    <property type="entry name" value="L-asparaginase_N"/>
</dbReference>
<dbReference type="PANTHER" id="PTHR11707:SF28">
    <property type="entry name" value="60 KDA LYSOPHOSPHOLIPASE"/>
    <property type="match status" value="1"/>
</dbReference>